<evidence type="ECO:0000313" key="3">
    <source>
        <dbReference type="Proteomes" id="UP000008037"/>
    </source>
</evidence>
<proteinExistence type="predicted"/>
<dbReference type="EMBL" id="CP002408">
    <property type="protein sequence ID" value="AFU57800.1"/>
    <property type="molecule type" value="Genomic_DNA"/>
</dbReference>
<dbReference type="InParanoid" id="K0IDM9"/>
<organism evidence="2 3">
    <name type="scientific">Nitrososphaera gargensis (strain Ga9.2)</name>
    <dbReference type="NCBI Taxonomy" id="1237085"/>
    <lineage>
        <taxon>Archaea</taxon>
        <taxon>Nitrososphaerota</taxon>
        <taxon>Nitrososphaeria</taxon>
        <taxon>Nitrososphaerales</taxon>
        <taxon>Nitrososphaeraceae</taxon>
        <taxon>Nitrososphaera</taxon>
    </lineage>
</organism>
<keyword evidence="3" id="KW-1185">Reference proteome</keyword>
<sequence>MNDNNGRKRTFALMPAAIIAASMLVLSIAVFPSAMQGQTVLADEYNDNHRGDIDRTVQRTANTDALPQPNDEKKVLTAEATNAVFQPAAGLSNVFGPGGLFPFENVFDCADSLECGVSAGDNAKFVGVFEEGNENELTGYEATYTSPITYGDQQMEGHQYKIELTDLKWNSSDAAMPTRQPEFAQMVNNVGLDQIQHGSSHIDRSDVPQLKVAFLYGHAKVTDLTEDRVVAEDIFTHVMVGHIMDEDAFYRSMKDLPASPDLVLLFAVNIPNDTELPGVGQLSAEQAQSFTPLPEDVSLDNPPPVDYPVEIPAPRQGTIDEPEPQSTTWPVANPEQPLFFTFLVYQDTEVKLTTIDDIVGDNYDNNKKEQ</sequence>
<dbReference type="AlphaFoldDB" id="K0IDM9"/>
<evidence type="ECO:0000256" key="1">
    <source>
        <dbReference type="SAM" id="Phobius"/>
    </source>
</evidence>
<gene>
    <name evidence="2" type="ordered locus">Ngar_c08580</name>
</gene>
<feature type="transmembrane region" description="Helical" evidence="1">
    <location>
        <begin position="12"/>
        <end position="31"/>
    </location>
</feature>
<dbReference type="OrthoDB" id="8153at2157"/>
<name>K0IDM9_NITGG</name>
<dbReference type="KEGG" id="nga:Ngar_c08580"/>
<dbReference type="Proteomes" id="UP000008037">
    <property type="component" value="Chromosome"/>
</dbReference>
<dbReference type="RefSeq" id="WP_015018345.1">
    <property type="nucleotide sequence ID" value="NC_018719.1"/>
</dbReference>
<protein>
    <submittedName>
        <fullName evidence="2">Uncharacterized protein</fullName>
    </submittedName>
</protein>
<dbReference type="STRING" id="1237085.Ngar_c08580"/>
<dbReference type="HOGENOM" id="CLU_798335_0_0_2"/>
<keyword evidence="1" id="KW-1133">Transmembrane helix</keyword>
<dbReference type="BioCyc" id="CNIT1237085:G1324-856-MONOMER"/>
<evidence type="ECO:0000313" key="2">
    <source>
        <dbReference type="EMBL" id="AFU57800.1"/>
    </source>
</evidence>
<keyword evidence="1" id="KW-0472">Membrane</keyword>
<dbReference type="GeneID" id="13795253"/>
<accession>K0IDM9</accession>
<reference evidence="2 3" key="1">
    <citation type="journal article" date="2012" name="Environ. Microbiol.">
        <title>The genome of the ammonia-oxidizing Candidatus Nitrososphaera gargensis: insights into metabolic versatility and environmental adaptations.</title>
        <authorList>
            <person name="Spang A."/>
            <person name="Poehlein A."/>
            <person name="Offre P."/>
            <person name="Zumbragel S."/>
            <person name="Haider S."/>
            <person name="Rychlik N."/>
            <person name="Nowka B."/>
            <person name="Schmeisser C."/>
            <person name="Lebedeva E.V."/>
            <person name="Rattei T."/>
            <person name="Bohm C."/>
            <person name="Schmid M."/>
            <person name="Galushko A."/>
            <person name="Hatzenpichler R."/>
            <person name="Weinmaier T."/>
            <person name="Daniel R."/>
            <person name="Schleper C."/>
            <person name="Spieck E."/>
            <person name="Streit W."/>
            <person name="Wagner M."/>
        </authorList>
    </citation>
    <scope>NUCLEOTIDE SEQUENCE [LARGE SCALE GENOMIC DNA]</scope>
    <source>
        <strain evidence="3">Ga9.2</strain>
    </source>
</reference>
<keyword evidence="1" id="KW-0812">Transmembrane</keyword>